<keyword evidence="1" id="KW-1133">Transmembrane helix</keyword>
<reference evidence="2 3" key="1">
    <citation type="submission" date="2018-06" db="EMBL/GenBank/DDBJ databases">
        <title>Comparative genomics reveals the genomic features of Rhizophagus irregularis, R. cerebriforme, R. diaphanum and Gigaspora rosea, and their symbiotic lifestyle signature.</title>
        <authorList>
            <person name="Morin E."/>
            <person name="San Clemente H."/>
            <person name="Chen E.C.H."/>
            <person name="De La Providencia I."/>
            <person name="Hainaut M."/>
            <person name="Kuo A."/>
            <person name="Kohler A."/>
            <person name="Murat C."/>
            <person name="Tang N."/>
            <person name="Roy S."/>
            <person name="Loubradou J."/>
            <person name="Henrissat B."/>
            <person name="Grigoriev I.V."/>
            <person name="Corradi N."/>
            <person name="Roux C."/>
            <person name="Martin F.M."/>
        </authorList>
    </citation>
    <scope>NUCLEOTIDE SEQUENCE [LARGE SCALE GENOMIC DNA]</scope>
    <source>
        <strain evidence="2 3">DAOM 227022</strain>
    </source>
</reference>
<dbReference type="AlphaFoldDB" id="A0A397TR60"/>
<dbReference type="EMBL" id="QKYT01000004">
    <property type="protein sequence ID" value="RIA99406.1"/>
    <property type="molecule type" value="Genomic_DNA"/>
</dbReference>
<protein>
    <submittedName>
        <fullName evidence="2">Uncharacterized protein</fullName>
    </submittedName>
</protein>
<gene>
    <name evidence="2" type="ORF">C1645_730862</name>
</gene>
<feature type="transmembrane region" description="Helical" evidence="1">
    <location>
        <begin position="6"/>
        <end position="24"/>
    </location>
</feature>
<keyword evidence="1" id="KW-0812">Transmembrane</keyword>
<evidence type="ECO:0000313" key="3">
    <source>
        <dbReference type="Proteomes" id="UP000265703"/>
    </source>
</evidence>
<organism evidence="2 3">
    <name type="scientific">Glomus cerebriforme</name>
    <dbReference type="NCBI Taxonomy" id="658196"/>
    <lineage>
        <taxon>Eukaryota</taxon>
        <taxon>Fungi</taxon>
        <taxon>Fungi incertae sedis</taxon>
        <taxon>Mucoromycota</taxon>
        <taxon>Glomeromycotina</taxon>
        <taxon>Glomeromycetes</taxon>
        <taxon>Glomerales</taxon>
        <taxon>Glomeraceae</taxon>
        <taxon>Glomus</taxon>
    </lineage>
</organism>
<sequence>MKFNSSVLFYFVIVIVFMAMFICAQAKESEDCRIKVYRPRQGSAYQFYSWQYVEYSVSSGCIKTGGRNKIDISIISTDGEEVYDIVKNGYLDITRKIKYWIDPNWANDGDEYYVKITLNKNKHGKSGYFTTYAYVNDK</sequence>
<dbReference type="OrthoDB" id="2308946at2759"/>
<dbReference type="Proteomes" id="UP000265703">
    <property type="component" value="Unassembled WGS sequence"/>
</dbReference>
<accession>A0A397TR60</accession>
<keyword evidence="3" id="KW-1185">Reference proteome</keyword>
<name>A0A397TR60_9GLOM</name>
<proteinExistence type="predicted"/>
<keyword evidence="1" id="KW-0472">Membrane</keyword>
<evidence type="ECO:0000256" key="1">
    <source>
        <dbReference type="SAM" id="Phobius"/>
    </source>
</evidence>
<evidence type="ECO:0000313" key="2">
    <source>
        <dbReference type="EMBL" id="RIA99406.1"/>
    </source>
</evidence>
<comment type="caution">
    <text evidence="2">The sequence shown here is derived from an EMBL/GenBank/DDBJ whole genome shotgun (WGS) entry which is preliminary data.</text>
</comment>